<dbReference type="FunFam" id="3.40.640.10:FF:000033">
    <property type="entry name" value="Aspartate aminotransferase"/>
    <property type="match status" value="1"/>
</dbReference>
<dbReference type="OrthoDB" id="9802328at2"/>
<keyword evidence="4 6" id="KW-0808">Transferase</keyword>
<dbReference type="EMBL" id="WBZC01000003">
    <property type="protein sequence ID" value="KAB3539022.1"/>
    <property type="molecule type" value="Genomic_DNA"/>
</dbReference>
<gene>
    <name evidence="8" type="ORF">F8154_00880</name>
</gene>
<evidence type="ECO:0000256" key="5">
    <source>
        <dbReference type="ARBA" id="ARBA00022898"/>
    </source>
</evidence>
<dbReference type="Gene3D" id="3.40.640.10">
    <property type="entry name" value="Type I PLP-dependent aspartate aminotransferase-like (Major domain)"/>
    <property type="match status" value="1"/>
</dbReference>
<comment type="cofactor">
    <cofactor evidence="1 6">
        <name>pyridoxal 5'-phosphate</name>
        <dbReference type="ChEBI" id="CHEBI:597326"/>
    </cofactor>
</comment>
<dbReference type="GO" id="GO:0030170">
    <property type="term" value="F:pyridoxal phosphate binding"/>
    <property type="evidence" value="ECO:0007669"/>
    <property type="project" value="InterPro"/>
</dbReference>
<dbReference type="Proteomes" id="UP000432715">
    <property type="component" value="Unassembled WGS sequence"/>
</dbReference>
<dbReference type="Gene3D" id="3.90.1150.10">
    <property type="entry name" value="Aspartate Aminotransferase, domain 1"/>
    <property type="match status" value="1"/>
</dbReference>
<dbReference type="SUPFAM" id="SSF53383">
    <property type="entry name" value="PLP-dependent transferases"/>
    <property type="match status" value="1"/>
</dbReference>
<keyword evidence="5" id="KW-0663">Pyridoxal phosphate</keyword>
<dbReference type="RefSeq" id="WP_151859701.1">
    <property type="nucleotide sequence ID" value="NZ_WBZC01000003.1"/>
</dbReference>
<protein>
    <recommendedName>
        <fullName evidence="6">Aminotransferase</fullName>
        <ecNumber evidence="6">2.6.1.-</ecNumber>
    </recommendedName>
</protein>
<evidence type="ECO:0000313" key="8">
    <source>
        <dbReference type="EMBL" id="KAB3539022.1"/>
    </source>
</evidence>
<dbReference type="PANTHER" id="PTHR46383">
    <property type="entry name" value="ASPARTATE AMINOTRANSFERASE"/>
    <property type="match status" value="1"/>
</dbReference>
<dbReference type="InterPro" id="IPR015422">
    <property type="entry name" value="PyrdxlP-dep_Trfase_small"/>
</dbReference>
<dbReference type="GO" id="GO:0006520">
    <property type="term" value="P:amino acid metabolic process"/>
    <property type="evidence" value="ECO:0007669"/>
    <property type="project" value="InterPro"/>
</dbReference>
<dbReference type="GO" id="GO:0008483">
    <property type="term" value="F:transaminase activity"/>
    <property type="evidence" value="ECO:0007669"/>
    <property type="project" value="UniProtKB-KW"/>
</dbReference>
<dbReference type="InterPro" id="IPR004838">
    <property type="entry name" value="NHTrfase_class1_PyrdxlP-BS"/>
</dbReference>
<accession>A0A6I0FFF4</accession>
<keyword evidence="9" id="KW-1185">Reference proteome</keyword>
<evidence type="ECO:0000313" key="9">
    <source>
        <dbReference type="Proteomes" id="UP000432715"/>
    </source>
</evidence>
<dbReference type="NCBIfam" id="NF004975">
    <property type="entry name" value="PRK06348.1"/>
    <property type="match status" value="1"/>
</dbReference>
<dbReference type="Pfam" id="PF00155">
    <property type="entry name" value="Aminotran_1_2"/>
    <property type="match status" value="1"/>
</dbReference>
<dbReference type="InterPro" id="IPR050596">
    <property type="entry name" value="AspAT/PAT-like"/>
</dbReference>
<organism evidence="8 9">
    <name type="scientific">Alkaliphilus pronyensis</name>
    <dbReference type="NCBI Taxonomy" id="1482732"/>
    <lineage>
        <taxon>Bacteria</taxon>
        <taxon>Bacillati</taxon>
        <taxon>Bacillota</taxon>
        <taxon>Clostridia</taxon>
        <taxon>Peptostreptococcales</taxon>
        <taxon>Natronincolaceae</taxon>
        <taxon>Alkaliphilus</taxon>
    </lineage>
</organism>
<evidence type="ECO:0000256" key="3">
    <source>
        <dbReference type="ARBA" id="ARBA00022576"/>
    </source>
</evidence>
<keyword evidence="3 6" id="KW-0032">Aminotransferase</keyword>
<evidence type="ECO:0000256" key="1">
    <source>
        <dbReference type="ARBA" id="ARBA00001933"/>
    </source>
</evidence>
<dbReference type="InterPro" id="IPR015424">
    <property type="entry name" value="PyrdxlP-dep_Trfase"/>
</dbReference>
<dbReference type="AlphaFoldDB" id="A0A6I0FFF4"/>
<reference evidence="8 9" key="1">
    <citation type="submission" date="2019-10" db="EMBL/GenBank/DDBJ databases">
        <title>Alkaliphilus serpentinus sp. nov. and Alkaliphilus pronyensis sp. nov., two novel anaerobic alkaliphilic species isolated from the serpentinized-hosted hydrothermal field of the Prony Bay (New Caledonia).</title>
        <authorList>
            <person name="Postec A."/>
        </authorList>
    </citation>
    <scope>NUCLEOTIDE SEQUENCE [LARGE SCALE GENOMIC DNA]</scope>
    <source>
        <strain evidence="8 9">LacV</strain>
    </source>
</reference>
<proteinExistence type="inferred from homology"/>
<comment type="caution">
    <text evidence="8">The sequence shown here is derived from an EMBL/GenBank/DDBJ whole genome shotgun (WGS) entry which is preliminary data.</text>
</comment>
<comment type="similarity">
    <text evidence="2 6">Belongs to the class-I pyridoxal-phosphate-dependent aminotransferase family.</text>
</comment>
<name>A0A6I0FFF4_9FIRM</name>
<evidence type="ECO:0000259" key="7">
    <source>
        <dbReference type="Pfam" id="PF00155"/>
    </source>
</evidence>
<dbReference type="CDD" id="cd00609">
    <property type="entry name" value="AAT_like"/>
    <property type="match status" value="1"/>
</dbReference>
<evidence type="ECO:0000256" key="2">
    <source>
        <dbReference type="ARBA" id="ARBA00007441"/>
    </source>
</evidence>
<dbReference type="EC" id="2.6.1.-" evidence="6"/>
<dbReference type="PANTHER" id="PTHR46383:SF1">
    <property type="entry name" value="ASPARTATE AMINOTRANSFERASE"/>
    <property type="match status" value="1"/>
</dbReference>
<evidence type="ECO:0000256" key="6">
    <source>
        <dbReference type="RuleBase" id="RU000481"/>
    </source>
</evidence>
<feature type="domain" description="Aminotransferase class I/classII large" evidence="7">
    <location>
        <begin position="29"/>
        <end position="379"/>
    </location>
</feature>
<dbReference type="InterPro" id="IPR015421">
    <property type="entry name" value="PyrdxlP-dep_Trfase_major"/>
</dbReference>
<dbReference type="PROSITE" id="PS00105">
    <property type="entry name" value="AA_TRANSFER_CLASS_1"/>
    <property type="match status" value="1"/>
</dbReference>
<sequence length="386" mass="43632">MKHRFLSKRYWSSITTPMAEVVDLASKYKDIINLSLGDHDWITDKNVIDAAFKDTHQGHTKYTDSLGDPELREEIIKYYSEEYGYGLEMTEVMAVVGGCHGMHLVLEGILDDGDEVIVPEPFFTPYKHQIQLARGKMVALKTCEEDSFQIDSQELRNLITNRTKALILNTPNNPTGACYSKETLKNIAEIAVENDLIIISDDIYGAFSYGEAFQPITTLEGMKERTITIGSFSKDYAMTGWRIGYVLAPDYIIQCIRDINEGICFSAPSISQRAALHALSRRREIQSPMVDEYKKRVFYGYERICKIPKMSVLPPKGSFYLFVNIKETGLTSVEISKKILEEAHVLVIPGNAFGKCGEGYIRLACTVDIRALKEAFDRIEVICNNI</sequence>
<dbReference type="InterPro" id="IPR004839">
    <property type="entry name" value="Aminotransferase_I/II_large"/>
</dbReference>
<evidence type="ECO:0000256" key="4">
    <source>
        <dbReference type="ARBA" id="ARBA00022679"/>
    </source>
</evidence>